<sequence length="565" mass="62087">MATQTVAAHKTAQPEIHYLNHAKGLKSWLLTLDHKRIGILYLISVVFFFIVGGILAVLIRLELLQPGQTLMTADTYNHIFTLHGAIMIFLFLIPAVPAVLGNFALPIMIGAKDVAFPRLNLASWYIFWLGALTMLVGIVTSGLDTGWTFYTPYSTMTSSGVTWVALGVFILGFSSILTGLNFIVTVHKMRAPGLTWSRLPLFVWGLYATSIVQILATPVLGITVLLLALERIMKIGIFDPALGGDPILFQHFFWFYSHPAVYIMILPAFGVISELIGTFSRKGIFGYKFVALSSVAIAFLGFLVWGHHMFVSGQSATAATVFSLLTFLIGVPTGVKVLNWVASLYRGSIWLRTPLLYALAFLFVFPIGGFTGIALGTLGLDVPLHDTYFVVAHFHYVMVSGGLLAFLGGLHYWWPKMFGRLYNEKLAQIAALLIFVGFNVTFFPQFILGTQGMPRRYFDYVPEFTTLHQLSTVGSWILGLGLLLVAVCLLHSLLKGQQAPANPWGAGTLEWTHTGRLPSPHNFERTPVVTRGPYDYHLAEEIFGNGHGDGSSTPAVIPAQGQAQS</sequence>
<keyword evidence="11 16" id="KW-0408">Iron</keyword>
<dbReference type="AlphaFoldDB" id="Q9F3S8"/>
<keyword evidence="3 15" id="KW-0813">Transport</keyword>
<feature type="transmembrane region" description="Helical" evidence="16">
    <location>
        <begin position="249"/>
        <end position="272"/>
    </location>
</feature>
<dbReference type="InterPro" id="IPR023616">
    <property type="entry name" value="Cyt_c_oxase-like_su1_dom"/>
</dbReference>
<comment type="pathway">
    <text evidence="2 16">Energy metabolism; oxidative phosphorylation.</text>
</comment>
<feature type="transmembrane region" description="Helical" evidence="16">
    <location>
        <begin position="394"/>
        <end position="414"/>
    </location>
</feature>
<dbReference type="GO" id="GO:0005886">
    <property type="term" value="C:plasma membrane"/>
    <property type="evidence" value="ECO:0007669"/>
    <property type="project" value="UniProtKB-SubCell"/>
</dbReference>
<feature type="transmembrane region" description="Helical" evidence="16">
    <location>
        <begin position="163"/>
        <end position="184"/>
    </location>
</feature>
<dbReference type="InterPro" id="IPR014241">
    <property type="entry name" value="Cyt_c_oxidase_su1_bac"/>
</dbReference>
<feature type="transmembrane region" description="Helical" evidence="16">
    <location>
        <begin position="121"/>
        <end position="143"/>
    </location>
</feature>
<dbReference type="GO" id="GO:0006119">
    <property type="term" value="P:oxidative phosphorylation"/>
    <property type="evidence" value="ECO:0007669"/>
    <property type="project" value="UniProtKB-UniPathway"/>
</dbReference>
<evidence type="ECO:0000256" key="11">
    <source>
        <dbReference type="ARBA" id="ARBA00023004"/>
    </source>
</evidence>
<keyword evidence="9 15" id="KW-0249">Electron transport</keyword>
<feature type="transmembrane region" description="Helical" evidence="16">
    <location>
        <begin position="79"/>
        <end position="100"/>
    </location>
</feature>
<dbReference type="GO" id="GO:0046872">
    <property type="term" value="F:metal ion binding"/>
    <property type="evidence" value="ECO:0007669"/>
    <property type="project" value="UniProtKB-KW"/>
</dbReference>
<evidence type="ECO:0000313" key="18">
    <source>
        <dbReference type="EMBL" id="CAC08532.1"/>
    </source>
</evidence>
<dbReference type="GO" id="GO:0004129">
    <property type="term" value="F:cytochrome-c oxidase activity"/>
    <property type="evidence" value="ECO:0007669"/>
    <property type="project" value="UniProtKB-EC"/>
</dbReference>
<keyword evidence="8" id="KW-1278">Translocase</keyword>
<evidence type="ECO:0000256" key="8">
    <source>
        <dbReference type="ARBA" id="ARBA00022967"/>
    </source>
</evidence>
<dbReference type="PANTHER" id="PTHR10422">
    <property type="entry name" value="CYTOCHROME C OXIDASE SUBUNIT 1"/>
    <property type="match status" value="1"/>
</dbReference>
<evidence type="ECO:0000256" key="16">
    <source>
        <dbReference type="RuleBase" id="RU363061"/>
    </source>
</evidence>
<dbReference type="InterPro" id="IPR000883">
    <property type="entry name" value="Cyt_C_Oxase_1"/>
</dbReference>
<evidence type="ECO:0000256" key="6">
    <source>
        <dbReference type="ARBA" id="ARBA00022692"/>
    </source>
</evidence>
<dbReference type="EMBL" id="AJ249578">
    <property type="protein sequence ID" value="CAC08532.1"/>
    <property type="molecule type" value="Genomic_DNA"/>
</dbReference>
<evidence type="ECO:0000256" key="15">
    <source>
        <dbReference type="RuleBase" id="RU000370"/>
    </source>
</evidence>
<dbReference type="UniPathway" id="UPA00705"/>
<protein>
    <recommendedName>
        <fullName evidence="16">Cytochrome c oxidase subunit 1</fullName>
        <ecNumber evidence="16">7.1.1.9</ecNumber>
    </recommendedName>
</protein>
<evidence type="ECO:0000256" key="12">
    <source>
        <dbReference type="ARBA" id="ARBA00023008"/>
    </source>
</evidence>
<dbReference type="SUPFAM" id="SSF81442">
    <property type="entry name" value="Cytochrome c oxidase subunit I-like"/>
    <property type="match status" value="1"/>
</dbReference>
<dbReference type="NCBIfam" id="TIGR02891">
    <property type="entry name" value="CtaD_CoxA"/>
    <property type="match status" value="1"/>
</dbReference>
<keyword evidence="6 15" id="KW-0812">Transmembrane</keyword>
<dbReference type="EC" id="7.1.1.9" evidence="16"/>
<accession>Q9F3S8</accession>
<dbReference type="PROSITE" id="PS50855">
    <property type="entry name" value="COX1"/>
    <property type="match status" value="1"/>
</dbReference>
<keyword evidence="10 16" id="KW-1133">Transmembrane helix</keyword>
<gene>
    <name evidence="18" type="primary">rcoxB</name>
</gene>
<dbReference type="PRINTS" id="PR01165">
    <property type="entry name" value="CYCOXIDASEI"/>
</dbReference>
<feature type="transmembrane region" description="Helical" evidence="16">
    <location>
        <begin position="39"/>
        <end position="59"/>
    </location>
</feature>
<keyword evidence="16" id="KW-1003">Cell membrane</keyword>
<evidence type="ECO:0000256" key="9">
    <source>
        <dbReference type="ARBA" id="ARBA00022982"/>
    </source>
</evidence>
<dbReference type="Gene3D" id="1.20.210.10">
    <property type="entry name" value="Cytochrome c oxidase-like, subunit I domain"/>
    <property type="match status" value="1"/>
</dbReference>
<keyword evidence="13 16" id="KW-0472">Membrane</keyword>
<organism evidence="18">
    <name type="scientific">Rhodothermus marinus</name>
    <name type="common">Rhodothermus obamensis</name>
    <dbReference type="NCBI Taxonomy" id="29549"/>
    <lineage>
        <taxon>Bacteria</taxon>
        <taxon>Pseudomonadati</taxon>
        <taxon>Rhodothermota</taxon>
        <taxon>Rhodothermia</taxon>
        <taxon>Rhodothermales</taxon>
        <taxon>Rhodothermaceae</taxon>
        <taxon>Rhodothermus</taxon>
    </lineage>
</organism>
<evidence type="ECO:0000259" key="17">
    <source>
        <dbReference type="PROSITE" id="PS50855"/>
    </source>
</evidence>
<evidence type="ECO:0000256" key="10">
    <source>
        <dbReference type="ARBA" id="ARBA00022989"/>
    </source>
</evidence>
<dbReference type="Pfam" id="PF00115">
    <property type="entry name" value="COX1"/>
    <property type="match status" value="1"/>
</dbReference>
<dbReference type="GO" id="GO:0016491">
    <property type="term" value="F:oxidoreductase activity"/>
    <property type="evidence" value="ECO:0007669"/>
    <property type="project" value="UniProtKB-KW"/>
</dbReference>
<evidence type="ECO:0000256" key="1">
    <source>
        <dbReference type="ARBA" id="ARBA00004141"/>
    </source>
</evidence>
<keyword evidence="12 16" id="KW-0186">Copper</keyword>
<evidence type="ECO:0000256" key="2">
    <source>
        <dbReference type="ARBA" id="ARBA00004673"/>
    </source>
</evidence>
<evidence type="ECO:0000256" key="14">
    <source>
        <dbReference type="ARBA" id="ARBA00047816"/>
    </source>
</evidence>
<comment type="function">
    <text evidence="16">Cytochrome c oxidase is the component of the respiratory chain that catalyzes the reduction of oxygen to water. Subunits 1-3 form the functional core of the enzyme complex. CO I is the catalytic subunit of the enzyme. Electrons originating in cytochrome c are transferred via the copper A center of subunit 2 and heme A of subunit 1 to the bimetallic center formed by heme A3 and copper B.</text>
</comment>
<dbReference type="InterPro" id="IPR036927">
    <property type="entry name" value="Cyt_c_oxase-like_su1_sf"/>
</dbReference>
<dbReference type="GO" id="GO:0020037">
    <property type="term" value="F:heme binding"/>
    <property type="evidence" value="ECO:0007669"/>
    <property type="project" value="InterPro"/>
</dbReference>
<feature type="domain" description="Cytochrome oxidase subunit I profile" evidence="17">
    <location>
        <begin position="28"/>
        <end position="530"/>
    </location>
</feature>
<feature type="transmembrane region" description="Helical" evidence="16">
    <location>
        <begin position="318"/>
        <end position="342"/>
    </location>
</feature>
<proteinExistence type="inferred from homology"/>
<name>Q9F3S8_RHOMR</name>
<feature type="transmembrane region" description="Helical" evidence="16">
    <location>
        <begin position="204"/>
        <end position="229"/>
    </location>
</feature>
<evidence type="ECO:0000256" key="7">
    <source>
        <dbReference type="ARBA" id="ARBA00022723"/>
    </source>
</evidence>
<evidence type="ECO:0000256" key="4">
    <source>
        <dbReference type="ARBA" id="ARBA00022617"/>
    </source>
</evidence>
<dbReference type="GO" id="GO:0022904">
    <property type="term" value="P:respiratory electron transport chain"/>
    <property type="evidence" value="ECO:0007669"/>
    <property type="project" value="TreeGrafter"/>
</dbReference>
<evidence type="ECO:0000256" key="13">
    <source>
        <dbReference type="ARBA" id="ARBA00023136"/>
    </source>
</evidence>
<dbReference type="GO" id="GO:0015990">
    <property type="term" value="P:electron transport coupled proton transport"/>
    <property type="evidence" value="ECO:0007669"/>
    <property type="project" value="InterPro"/>
</dbReference>
<dbReference type="InterPro" id="IPR023615">
    <property type="entry name" value="Cyt_c_Oxase_su1_BS"/>
</dbReference>
<keyword evidence="18" id="KW-0560">Oxidoreductase</keyword>
<evidence type="ECO:0000256" key="5">
    <source>
        <dbReference type="ARBA" id="ARBA00022660"/>
    </source>
</evidence>
<evidence type="ECO:0000256" key="3">
    <source>
        <dbReference type="ARBA" id="ARBA00022448"/>
    </source>
</evidence>
<comment type="subcellular location">
    <subcellularLocation>
        <location evidence="16">Cell membrane</location>
        <topology evidence="16">Multi-pass membrane protein</topology>
    </subcellularLocation>
    <subcellularLocation>
        <location evidence="1">Membrane</location>
        <topology evidence="1">Multi-pass membrane protein</topology>
    </subcellularLocation>
</comment>
<dbReference type="PANTHER" id="PTHR10422:SF18">
    <property type="entry name" value="CYTOCHROME C OXIDASE SUBUNIT 1"/>
    <property type="match status" value="1"/>
</dbReference>
<dbReference type="PROSITE" id="PS00077">
    <property type="entry name" value="COX1_CUB"/>
    <property type="match status" value="1"/>
</dbReference>
<feature type="transmembrane region" description="Helical" evidence="16">
    <location>
        <begin position="284"/>
        <end position="306"/>
    </location>
</feature>
<reference evidence="18" key="1">
    <citation type="journal article" date="2001" name="J. Bacteriol.">
        <title>Gene cluster of Rhodothermus marinus high-potential iron-sulfur Protein: oxygen oxidoreductase, a caa(3)-type oxidase belonging to the superfamily of heme-copper oxidases.</title>
        <authorList>
            <person name="Santana M."/>
            <person name="Pereira M.M."/>
            <person name="Elias N.P."/>
            <person name="Soares C.M."/>
            <person name="Teixeira M."/>
        </authorList>
    </citation>
    <scope>NUCLEOTIDE SEQUENCE</scope>
    <source>
        <strain evidence="18">PRQ- 62B</strain>
    </source>
</reference>
<feature type="transmembrane region" description="Helical" evidence="16">
    <location>
        <begin position="426"/>
        <end position="447"/>
    </location>
</feature>
<keyword evidence="7 16" id="KW-0479">Metal-binding</keyword>
<feature type="transmembrane region" description="Helical" evidence="16">
    <location>
        <begin position="467"/>
        <end position="490"/>
    </location>
</feature>
<comment type="catalytic activity">
    <reaction evidence="14 16">
        <text>4 Fe(II)-[cytochrome c] + O2 + 8 H(+)(in) = 4 Fe(III)-[cytochrome c] + 2 H2O + 4 H(+)(out)</text>
        <dbReference type="Rhea" id="RHEA:11436"/>
        <dbReference type="Rhea" id="RHEA-COMP:10350"/>
        <dbReference type="Rhea" id="RHEA-COMP:14399"/>
        <dbReference type="ChEBI" id="CHEBI:15377"/>
        <dbReference type="ChEBI" id="CHEBI:15378"/>
        <dbReference type="ChEBI" id="CHEBI:15379"/>
        <dbReference type="ChEBI" id="CHEBI:29033"/>
        <dbReference type="ChEBI" id="CHEBI:29034"/>
        <dbReference type="EC" id="7.1.1.9"/>
    </reaction>
</comment>
<feature type="transmembrane region" description="Helical" evidence="16">
    <location>
        <begin position="354"/>
        <end position="374"/>
    </location>
</feature>
<comment type="similarity">
    <text evidence="15">Belongs to the heme-copper respiratory oxidase family.</text>
</comment>
<keyword evidence="4 15" id="KW-0349">Heme</keyword>
<keyword evidence="5 15" id="KW-0679">Respiratory chain</keyword>